<protein>
    <recommendedName>
        <fullName evidence="4">DUF2802 domain-containing protein</fullName>
    </recommendedName>
</protein>
<keyword evidence="1" id="KW-1133">Transmembrane helix</keyword>
<name>A0A2A4ME54_9GAMM</name>
<proteinExistence type="predicted"/>
<dbReference type="Pfam" id="PF10975">
    <property type="entry name" value="DUF2802"/>
    <property type="match status" value="1"/>
</dbReference>
<sequence length="133" mass="14771">MLFDDFNSSMMVIVVVMSFTLITTALLMKLRRLEKTLAAFNAKFNGEVIAIGSGTAGMGKRLRSLEKKLNITCQKQDELKSREFAGFAYVQANKMLQMGAKTDQLVNDCGLSKAEVDLMKLMHTSRQAVKEVA</sequence>
<evidence type="ECO:0000256" key="1">
    <source>
        <dbReference type="SAM" id="Phobius"/>
    </source>
</evidence>
<organism evidence="2 3">
    <name type="scientific">SAR86 cluster bacterium</name>
    <dbReference type="NCBI Taxonomy" id="2030880"/>
    <lineage>
        <taxon>Bacteria</taxon>
        <taxon>Pseudomonadati</taxon>
        <taxon>Pseudomonadota</taxon>
        <taxon>Gammaproteobacteria</taxon>
        <taxon>SAR86 cluster</taxon>
    </lineage>
</organism>
<dbReference type="Proteomes" id="UP000218172">
    <property type="component" value="Unassembled WGS sequence"/>
</dbReference>
<evidence type="ECO:0000313" key="2">
    <source>
        <dbReference type="EMBL" id="PCH58213.1"/>
    </source>
</evidence>
<keyword evidence="1" id="KW-0472">Membrane</keyword>
<gene>
    <name evidence="2" type="ORF">COC19_08695</name>
</gene>
<accession>A0A2A4ME54</accession>
<dbReference type="AlphaFoldDB" id="A0A2A4ME54"/>
<keyword evidence="1" id="KW-0812">Transmembrane</keyword>
<reference evidence="3" key="1">
    <citation type="submission" date="2017-08" db="EMBL/GenBank/DDBJ databases">
        <title>A dynamic microbial community with high functional redundancy inhabits the cold, oxic subseafloor aquifer.</title>
        <authorList>
            <person name="Tully B.J."/>
            <person name="Wheat C.G."/>
            <person name="Glazer B.T."/>
            <person name="Huber J.A."/>
        </authorList>
    </citation>
    <scope>NUCLEOTIDE SEQUENCE [LARGE SCALE GENOMIC DNA]</scope>
</reference>
<dbReference type="InterPro" id="IPR021244">
    <property type="entry name" value="DUF2802"/>
</dbReference>
<dbReference type="EMBL" id="NVQR01000170">
    <property type="protein sequence ID" value="PCH58213.1"/>
    <property type="molecule type" value="Genomic_DNA"/>
</dbReference>
<comment type="caution">
    <text evidence="2">The sequence shown here is derived from an EMBL/GenBank/DDBJ whole genome shotgun (WGS) entry which is preliminary data.</text>
</comment>
<feature type="transmembrane region" description="Helical" evidence="1">
    <location>
        <begin position="6"/>
        <end position="27"/>
    </location>
</feature>
<evidence type="ECO:0008006" key="4">
    <source>
        <dbReference type="Google" id="ProtNLM"/>
    </source>
</evidence>
<evidence type="ECO:0000313" key="3">
    <source>
        <dbReference type="Proteomes" id="UP000218172"/>
    </source>
</evidence>